<dbReference type="Proteomes" id="UP000263486">
    <property type="component" value="Unassembled WGS sequence"/>
</dbReference>
<evidence type="ECO:0000313" key="3">
    <source>
        <dbReference type="Proteomes" id="UP000263486"/>
    </source>
</evidence>
<comment type="caution">
    <text evidence="2">The sequence shown here is derived from an EMBL/GenBank/DDBJ whole genome shotgun (WGS) entry which is preliminary data.</text>
</comment>
<proteinExistence type="predicted"/>
<dbReference type="RefSeq" id="WP_114643456.1">
    <property type="nucleotide sequence ID" value="NZ_JAACIO010000033.1"/>
</dbReference>
<dbReference type="InterPro" id="IPR004360">
    <property type="entry name" value="Glyas_Fos-R_dOase_dom"/>
</dbReference>
<dbReference type="Gene3D" id="3.10.180.10">
    <property type="entry name" value="2,3-Dihydroxybiphenyl 1,2-Dioxygenase, domain 1"/>
    <property type="match status" value="1"/>
</dbReference>
<keyword evidence="3" id="KW-1185">Reference proteome</keyword>
<evidence type="ECO:0000259" key="1">
    <source>
        <dbReference type="PROSITE" id="PS51819"/>
    </source>
</evidence>
<dbReference type="EMBL" id="QUAJ01000034">
    <property type="protein sequence ID" value="REI39705.1"/>
    <property type="molecule type" value="Genomic_DNA"/>
</dbReference>
<dbReference type="Pfam" id="PF00903">
    <property type="entry name" value="Glyoxalase"/>
    <property type="match status" value="1"/>
</dbReference>
<gene>
    <name evidence="2" type="ORF">DYH56_13765</name>
</gene>
<reference evidence="2 3" key="1">
    <citation type="submission" date="2018-08" db="EMBL/GenBank/DDBJ databases">
        <title>Draft genome sequence of Psychrilyobacter sp. strain SD5 isolated from Black Sea water.</title>
        <authorList>
            <person name="Yadav S."/>
            <person name="Villanueva L."/>
            <person name="Damste J.S.S."/>
        </authorList>
    </citation>
    <scope>NUCLEOTIDE SEQUENCE [LARGE SCALE GENOMIC DNA]</scope>
    <source>
        <strain evidence="2 3">SD5</strain>
    </source>
</reference>
<dbReference type="SUPFAM" id="SSF54593">
    <property type="entry name" value="Glyoxalase/Bleomycin resistance protein/Dihydroxybiphenyl dioxygenase"/>
    <property type="match status" value="1"/>
</dbReference>
<accession>A0ABX9KDP1</accession>
<dbReference type="CDD" id="cd06587">
    <property type="entry name" value="VOC"/>
    <property type="match status" value="1"/>
</dbReference>
<evidence type="ECO:0000313" key="2">
    <source>
        <dbReference type="EMBL" id="REI39705.1"/>
    </source>
</evidence>
<dbReference type="InterPro" id="IPR037523">
    <property type="entry name" value="VOC_core"/>
</dbReference>
<feature type="domain" description="VOC" evidence="1">
    <location>
        <begin position="11"/>
        <end position="116"/>
    </location>
</feature>
<name>A0ABX9KDP1_9FUSO</name>
<dbReference type="InterPro" id="IPR029068">
    <property type="entry name" value="Glyas_Bleomycin-R_OHBP_Dase"/>
</dbReference>
<dbReference type="PROSITE" id="PS51819">
    <property type="entry name" value="VOC"/>
    <property type="match status" value="1"/>
</dbReference>
<sequence>MEISKQPIFKNIDCVQFYIPNLQDGLEYYCNKLGLKIIWQSDSAIGLGMSEGIAEIVIQNERKAQEIDIKVESVIDTIVEIKRAGGEIICGPFDIKIGKCAVVKDPWGNQYVILDATKGTFITDDEGNIIGQNSSSIKNID</sequence>
<organism evidence="2 3">
    <name type="scientific">Psychrilyobacter piezotolerans</name>
    <dbReference type="NCBI Taxonomy" id="2293438"/>
    <lineage>
        <taxon>Bacteria</taxon>
        <taxon>Fusobacteriati</taxon>
        <taxon>Fusobacteriota</taxon>
        <taxon>Fusobacteriia</taxon>
        <taxon>Fusobacteriales</taxon>
        <taxon>Fusobacteriaceae</taxon>
        <taxon>Psychrilyobacter</taxon>
    </lineage>
</organism>
<protein>
    <submittedName>
        <fullName evidence="2">Bleomycin resistance protein</fullName>
    </submittedName>
</protein>